<evidence type="ECO:0000313" key="1">
    <source>
        <dbReference type="EMBL" id="CAG8842530.1"/>
    </source>
</evidence>
<dbReference type="EMBL" id="CAJVQB010069270">
    <property type="protein sequence ID" value="CAG8842530.1"/>
    <property type="molecule type" value="Genomic_DNA"/>
</dbReference>
<protein>
    <submittedName>
        <fullName evidence="1">31434_t:CDS:1</fullName>
    </submittedName>
</protein>
<feature type="non-terminal residue" evidence="1">
    <location>
        <position position="1"/>
    </location>
</feature>
<gene>
    <name evidence="1" type="ORF">GMARGA_LOCUS36034</name>
</gene>
<evidence type="ECO:0000313" key="2">
    <source>
        <dbReference type="Proteomes" id="UP000789901"/>
    </source>
</evidence>
<accession>A0ABN7WYK2</accession>
<dbReference type="Proteomes" id="UP000789901">
    <property type="component" value="Unassembled WGS sequence"/>
</dbReference>
<organism evidence="1 2">
    <name type="scientific">Gigaspora margarita</name>
    <dbReference type="NCBI Taxonomy" id="4874"/>
    <lineage>
        <taxon>Eukaryota</taxon>
        <taxon>Fungi</taxon>
        <taxon>Fungi incertae sedis</taxon>
        <taxon>Mucoromycota</taxon>
        <taxon>Glomeromycotina</taxon>
        <taxon>Glomeromycetes</taxon>
        <taxon>Diversisporales</taxon>
        <taxon>Gigasporaceae</taxon>
        <taxon>Gigaspora</taxon>
    </lineage>
</organism>
<reference evidence="1 2" key="1">
    <citation type="submission" date="2021-06" db="EMBL/GenBank/DDBJ databases">
        <authorList>
            <person name="Kallberg Y."/>
            <person name="Tangrot J."/>
            <person name="Rosling A."/>
        </authorList>
    </citation>
    <scope>NUCLEOTIDE SEQUENCE [LARGE SCALE GENOMIC DNA]</scope>
    <source>
        <strain evidence="1 2">120-4 pot B 10/14</strain>
    </source>
</reference>
<keyword evidence="2" id="KW-1185">Reference proteome</keyword>
<sequence>ASLFWPVMKFTKEVIGPFELLITYLYKHEVPALLSHVRSCIVIAIASLAMATEPTVLINNQTH</sequence>
<comment type="caution">
    <text evidence="1">The sequence shown here is derived from an EMBL/GenBank/DDBJ whole genome shotgun (WGS) entry which is preliminary data.</text>
</comment>
<name>A0ABN7WYK2_GIGMA</name>
<proteinExistence type="predicted"/>